<keyword evidence="8" id="KW-1185">Reference proteome</keyword>
<dbReference type="AlphaFoldDB" id="A0A225MFZ3"/>
<feature type="domain" description="HTH iclR-type" evidence="5">
    <location>
        <begin position="31"/>
        <end position="93"/>
    </location>
</feature>
<dbReference type="FunFam" id="1.10.10.10:FF:000056">
    <property type="entry name" value="IclR family transcriptional regulator"/>
    <property type="match status" value="1"/>
</dbReference>
<dbReference type="GO" id="GO:0003700">
    <property type="term" value="F:DNA-binding transcription factor activity"/>
    <property type="evidence" value="ECO:0007669"/>
    <property type="project" value="TreeGrafter"/>
</dbReference>
<organism evidence="7 8">
    <name type="scientific">Candidimonas nitroreducens</name>
    <dbReference type="NCBI Taxonomy" id="683354"/>
    <lineage>
        <taxon>Bacteria</taxon>
        <taxon>Pseudomonadati</taxon>
        <taxon>Pseudomonadota</taxon>
        <taxon>Betaproteobacteria</taxon>
        <taxon>Burkholderiales</taxon>
        <taxon>Alcaligenaceae</taxon>
        <taxon>Candidimonas</taxon>
    </lineage>
</organism>
<dbReference type="InterPro" id="IPR014757">
    <property type="entry name" value="Tscrpt_reg_IclR_C"/>
</dbReference>
<dbReference type="SMART" id="SM00346">
    <property type="entry name" value="HTH_ICLR"/>
    <property type="match status" value="1"/>
</dbReference>
<dbReference type="RefSeq" id="WP_088603432.1">
    <property type="nucleotide sequence ID" value="NZ_NJIH01000006.1"/>
</dbReference>
<dbReference type="Proteomes" id="UP000214603">
    <property type="component" value="Unassembled WGS sequence"/>
</dbReference>
<sequence>MGFRPTLQRNSQLNTAPTSSHGNTKEDRHFVTALARGLEVLACFRSGGRMLGNQEIARRCKLPKSTVSRLTYTLTKLGYLVQDQADGRYRLGIATMSLGVGMLARLDVRELARPLMQELADFAQAYVALGVRDRLSMLYIENCRSQTGLTPSMEVGTRIPIVTSSMGRAYLALAGESERQEIIERLSELDAWSEAQIRAGIQQSITDYRTLGCTCSFGDWQKNVNAIAAGFRPGPGQPIMVMTCGAPASAASREFLLTEVRPRLLDALGRMQRMLEH</sequence>
<dbReference type="Gene3D" id="1.10.10.10">
    <property type="entry name" value="Winged helix-like DNA-binding domain superfamily/Winged helix DNA-binding domain"/>
    <property type="match status" value="1"/>
</dbReference>
<keyword evidence="3" id="KW-0804">Transcription</keyword>
<dbReference type="InterPro" id="IPR005471">
    <property type="entry name" value="Tscrpt_reg_IclR_N"/>
</dbReference>
<dbReference type="SUPFAM" id="SSF46785">
    <property type="entry name" value="Winged helix' DNA-binding domain"/>
    <property type="match status" value="1"/>
</dbReference>
<gene>
    <name evidence="7" type="ORF">CEY11_10930</name>
</gene>
<dbReference type="InterPro" id="IPR050707">
    <property type="entry name" value="HTH_MetabolicPath_Reg"/>
</dbReference>
<evidence type="ECO:0000313" key="8">
    <source>
        <dbReference type="Proteomes" id="UP000214603"/>
    </source>
</evidence>
<dbReference type="PANTHER" id="PTHR30136:SF33">
    <property type="entry name" value="TRANSCRIPTIONAL REGULATORY PROTEIN"/>
    <property type="match status" value="1"/>
</dbReference>
<dbReference type="InterPro" id="IPR029016">
    <property type="entry name" value="GAF-like_dom_sf"/>
</dbReference>
<keyword evidence="1" id="KW-0805">Transcription regulation</keyword>
<accession>A0A225MFZ3</accession>
<dbReference type="InterPro" id="IPR036390">
    <property type="entry name" value="WH_DNA-bd_sf"/>
</dbReference>
<evidence type="ECO:0000259" key="6">
    <source>
        <dbReference type="PROSITE" id="PS51078"/>
    </source>
</evidence>
<keyword evidence="2" id="KW-0238">DNA-binding</keyword>
<evidence type="ECO:0000256" key="4">
    <source>
        <dbReference type="SAM" id="MobiDB-lite"/>
    </source>
</evidence>
<feature type="compositionally biased region" description="Polar residues" evidence="4">
    <location>
        <begin position="7"/>
        <end position="22"/>
    </location>
</feature>
<evidence type="ECO:0000256" key="1">
    <source>
        <dbReference type="ARBA" id="ARBA00023015"/>
    </source>
</evidence>
<dbReference type="OrthoDB" id="5401369at2"/>
<evidence type="ECO:0000256" key="2">
    <source>
        <dbReference type="ARBA" id="ARBA00023125"/>
    </source>
</evidence>
<dbReference type="GO" id="GO:0045892">
    <property type="term" value="P:negative regulation of DNA-templated transcription"/>
    <property type="evidence" value="ECO:0007669"/>
    <property type="project" value="TreeGrafter"/>
</dbReference>
<protein>
    <submittedName>
        <fullName evidence="7">IclR family transcriptional regulator</fullName>
    </submittedName>
</protein>
<proteinExistence type="predicted"/>
<dbReference type="Gene3D" id="3.30.450.40">
    <property type="match status" value="1"/>
</dbReference>
<dbReference type="PANTHER" id="PTHR30136">
    <property type="entry name" value="HELIX-TURN-HELIX TRANSCRIPTIONAL REGULATOR, ICLR FAMILY"/>
    <property type="match status" value="1"/>
</dbReference>
<dbReference type="InterPro" id="IPR036388">
    <property type="entry name" value="WH-like_DNA-bd_sf"/>
</dbReference>
<feature type="domain" description="IclR-ED" evidence="6">
    <location>
        <begin position="94"/>
        <end position="277"/>
    </location>
</feature>
<dbReference type="GO" id="GO:0003677">
    <property type="term" value="F:DNA binding"/>
    <property type="evidence" value="ECO:0007669"/>
    <property type="project" value="UniProtKB-KW"/>
</dbReference>
<evidence type="ECO:0000259" key="5">
    <source>
        <dbReference type="PROSITE" id="PS51077"/>
    </source>
</evidence>
<dbReference type="EMBL" id="NJIH01000006">
    <property type="protein sequence ID" value="OWT60175.1"/>
    <property type="molecule type" value="Genomic_DNA"/>
</dbReference>
<dbReference type="PROSITE" id="PS51077">
    <property type="entry name" value="HTH_ICLR"/>
    <property type="match status" value="1"/>
</dbReference>
<name>A0A225MFZ3_9BURK</name>
<evidence type="ECO:0000313" key="7">
    <source>
        <dbReference type="EMBL" id="OWT60175.1"/>
    </source>
</evidence>
<feature type="region of interest" description="Disordered" evidence="4">
    <location>
        <begin position="1"/>
        <end position="26"/>
    </location>
</feature>
<dbReference type="Pfam" id="PF09339">
    <property type="entry name" value="HTH_IclR"/>
    <property type="match status" value="1"/>
</dbReference>
<reference evidence="8" key="1">
    <citation type="submission" date="2017-06" db="EMBL/GenBank/DDBJ databases">
        <title>Herbaspirillum phytohormonus sp. nov., isolated from the root nodule of Robinia pseudoacacia in lead-zinc mine.</title>
        <authorList>
            <person name="Fan M."/>
            <person name="Lin Y."/>
        </authorList>
    </citation>
    <scope>NUCLEOTIDE SEQUENCE [LARGE SCALE GENOMIC DNA]</scope>
    <source>
        <strain evidence="8">SC-089</strain>
    </source>
</reference>
<dbReference type="PROSITE" id="PS51078">
    <property type="entry name" value="ICLR_ED"/>
    <property type="match status" value="1"/>
</dbReference>
<evidence type="ECO:0000256" key="3">
    <source>
        <dbReference type="ARBA" id="ARBA00023163"/>
    </source>
</evidence>
<dbReference type="SUPFAM" id="SSF55781">
    <property type="entry name" value="GAF domain-like"/>
    <property type="match status" value="1"/>
</dbReference>
<comment type="caution">
    <text evidence="7">The sequence shown here is derived from an EMBL/GenBank/DDBJ whole genome shotgun (WGS) entry which is preliminary data.</text>
</comment>
<dbReference type="Pfam" id="PF01614">
    <property type="entry name" value="IclR_C"/>
    <property type="match status" value="1"/>
</dbReference>